<evidence type="ECO:0000313" key="1">
    <source>
        <dbReference type="EMBL" id="MQM14176.1"/>
    </source>
</evidence>
<organism evidence="1 2">
    <name type="scientific">Colocasia esculenta</name>
    <name type="common">Wild taro</name>
    <name type="synonym">Arum esculentum</name>
    <dbReference type="NCBI Taxonomy" id="4460"/>
    <lineage>
        <taxon>Eukaryota</taxon>
        <taxon>Viridiplantae</taxon>
        <taxon>Streptophyta</taxon>
        <taxon>Embryophyta</taxon>
        <taxon>Tracheophyta</taxon>
        <taxon>Spermatophyta</taxon>
        <taxon>Magnoliopsida</taxon>
        <taxon>Liliopsida</taxon>
        <taxon>Araceae</taxon>
        <taxon>Aroideae</taxon>
        <taxon>Colocasieae</taxon>
        <taxon>Colocasia</taxon>
    </lineage>
</organism>
<protein>
    <submittedName>
        <fullName evidence="1">Uncharacterized protein</fullName>
    </submittedName>
</protein>
<sequence length="106" mass="11664">MESPLKRIVHGCVPTDDHIRSSHSMHAVLSTLLLAAIVWEIWLSMNHAIYEDFAILGSSSASGTMPFAHSMGKASIIQHYLDEQCGVQICSKCYCCLNGNEEMTGH</sequence>
<evidence type="ECO:0000313" key="2">
    <source>
        <dbReference type="Proteomes" id="UP000652761"/>
    </source>
</evidence>
<dbReference type="Proteomes" id="UP000652761">
    <property type="component" value="Unassembled WGS sequence"/>
</dbReference>
<keyword evidence="2" id="KW-1185">Reference proteome</keyword>
<dbReference type="EMBL" id="NMUH01005989">
    <property type="protein sequence ID" value="MQM14176.1"/>
    <property type="molecule type" value="Genomic_DNA"/>
</dbReference>
<accession>A0A843X0D1</accession>
<gene>
    <name evidence="1" type="ORF">Taro_047106</name>
</gene>
<comment type="caution">
    <text evidence="1">The sequence shown here is derived from an EMBL/GenBank/DDBJ whole genome shotgun (WGS) entry which is preliminary data.</text>
</comment>
<dbReference type="AlphaFoldDB" id="A0A843X0D1"/>
<name>A0A843X0D1_COLES</name>
<proteinExistence type="predicted"/>
<reference evidence="1" key="1">
    <citation type="submission" date="2017-07" db="EMBL/GenBank/DDBJ databases">
        <title>Taro Niue Genome Assembly and Annotation.</title>
        <authorList>
            <person name="Atibalentja N."/>
            <person name="Keating K."/>
            <person name="Fields C.J."/>
        </authorList>
    </citation>
    <scope>NUCLEOTIDE SEQUENCE</scope>
    <source>
        <strain evidence="1">Niue_2</strain>
        <tissue evidence="1">Leaf</tissue>
    </source>
</reference>